<evidence type="ECO:0000256" key="6">
    <source>
        <dbReference type="ARBA" id="ARBA00023235"/>
    </source>
</evidence>
<comment type="pathway">
    <text evidence="2 8">Carbohydrate metabolism; hexose metabolism.</text>
</comment>
<keyword evidence="6 8" id="KW-0413">Isomerase</keyword>
<keyword evidence="11" id="KW-1185">Reference proteome</keyword>
<proteinExistence type="inferred from homology"/>
<feature type="chain" id="PRO_5046737578" description="Aldose 1-epimerase" evidence="9">
    <location>
        <begin position="29"/>
        <end position="385"/>
    </location>
</feature>
<feature type="signal peptide" evidence="9">
    <location>
        <begin position="1"/>
        <end position="28"/>
    </location>
</feature>
<dbReference type="InterPro" id="IPR047215">
    <property type="entry name" value="Galactose_mutarotase-like"/>
</dbReference>
<evidence type="ECO:0000256" key="8">
    <source>
        <dbReference type="PIRNR" id="PIRNR005096"/>
    </source>
</evidence>
<comment type="caution">
    <text evidence="10">The sequence shown here is derived from an EMBL/GenBank/DDBJ whole genome shotgun (WGS) entry which is preliminary data.</text>
</comment>
<evidence type="ECO:0000256" key="9">
    <source>
        <dbReference type="SAM" id="SignalP"/>
    </source>
</evidence>
<dbReference type="NCBIfam" id="NF008277">
    <property type="entry name" value="PRK11055.1"/>
    <property type="match status" value="1"/>
</dbReference>
<reference evidence="10 11" key="1">
    <citation type="journal article" date="2020" name="Microorganisms">
        <title>Osmotic Adaptation and Compatible Solute Biosynthesis of Phototrophic Bacteria as Revealed from Genome Analyses.</title>
        <authorList>
            <person name="Imhoff J.F."/>
            <person name="Rahn T."/>
            <person name="Kunzel S."/>
            <person name="Keller A."/>
            <person name="Neulinger S.C."/>
        </authorList>
    </citation>
    <scope>NUCLEOTIDE SEQUENCE [LARGE SCALE GENOMIC DNA]</scope>
    <source>
        <strain evidence="10 11">DSM 9895</strain>
    </source>
</reference>
<comment type="catalytic activity">
    <reaction evidence="1 8">
        <text>alpha-D-glucose = beta-D-glucose</text>
        <dbReference type="Rhea" id="RHEA:10264"/>
        <dbReference type="ChEBI" id="CHEBI:15903"/>
        <dbReference type="ChEBI" id="CHEBI:17925"/>
        <dbReference type="EC" id="5.1.3.3"/>
    </reaction>
</comment>
<dbReference type="CDD" id="cd09019">
    <property type="entry name" value="galactose_mutarotase_like"/>
    <property type="match status" value="1"/>
</dbReference>
<sequence length="385" mass="41919">MLIRDHFRVGRFVLACGLAMALVSGAQAAGLGVSEDTFGTLSDGTEVDIYTLTNANRMEVTILTYGGIVQSIRVPDRNGKIDDVSLGFDDLQGYVERSPYFGALIGRFGNRIAGGTFTLDGETYQLPVNNGPNSLHGGTKGFDKRVWSASPIRTGDRVGVELTYFSPDGEMGYPGNLAVTVRYTLNNDNDLRIHYSAVTDAPTVVNLTNHVYFNLAGAGNGTILDQVAMLNADRITPVDDTLIPTGAFMSVAGTPFDFTQPKPIGQDIRADHQQLAYAEPEQGGYDHNYVLNNPGNLDALAARVTDPESGRTVEMYTTEPGVQFYTSNFLDGLQGQDGETYKHWGGFTLEAQHFPDSPNQPDFPSTVLRPGEKYTQTTIYSFRPK</sequence>
<dbReference type="Gene3D" id="2.70.98.10">
    <property type="match status" value="1"/>
</dbReference>
<protein>
    <recommendedName>
        <fullName evidence="5 8">Aldose 1-epimerase</fullName>
        <ecNumber evidence="4 8">5.1.3.3</ecNumber>
    </recommendedName>
</protein>
<evidence type="ECO:0000256" key="5">
    <source>
        <dbReference type="ARBA" id="ARBA00014165"/>
    </source>
</evidence>
<keyword evidence="7 8" id="KW-0119">Carbohydrate metabolism</keyword>
<name>A0ABS1DLB5_9PROT</name>
<evidence type="ECO:0000256" key="7">
    <source>
        <dbReference type="ARBA" id="ARBA00023277"/>
    </source>
</evidence>
<dbReference type="Pfam" id="PF01263">
    <property type="entry name" value="Aldose_epim"/>
    <property type="match status" value="1"/>
</dbReference>
<dbReference type="EMBL" id="NRRL01000112">
    <property type="protein sequence ID" value="MBK1670732.1"/>
    <property type="molecule type" value="Genomic_DNA"/>
</dbReference>
<evidence type="ECO:0000313" key="10">
    <source>
        <dbReference type="EMBL" id="MBK1670732.1"/>
    </source>
</evidence>
<organism evidence="10 11">
    <name type="scientific">Rhodovibrio sodomensis</name>
    <dbReference type="NCBI Taxonomy" id="1088"/>
    <lineage>
        <taxon>Bacteria</taxon>
        <taxon>Pseudomonadati</taxon>
        <taxon>Pseudomonadota</taxon>
        <taxon>Alphaproteobacteria</taxon>
        <taxon>Rhodospirillales</taxon>
        <taxon>Rhodovibrionaceae</taxon>
        <taxon>Rhodovibrio</taxon>
    </lineage>
</organism>
<dbReference type="RefSeq" id="WP_200343176.1">
    <property type="nucleotide sequence ID" value="NZ_NRRL01000112.1"/>
</dbReference>
<dbReference type="InterPro" id="IPR015443">
    <property type="entry name" value="Aldose_1-epimerase"/>
</dbReference>
<evidence type="ECO:0000256" key="1">
    <source>
        <dbReference type="ARBA" id="ARBA00001614"/>
    </source>
</evidence>
<evidence type="ECO:0000256" key="3">
    <source>
        <dbReference type="ARBA" id="ARBA00006206"/>
    </source>
</evidence>
<comment type="similarity">
    <text evidence="3 8">Belongs to the aldose epimerase family.</text>
</comment>
<dbReference type="InterPro" id="IPR008183">
    <property type="entry name" value="Aldose_1/G6P_1-epimerase"/>
</dbReference>
<dbReference type="PANTHER" id="PTHR10091">
    <property type="entry name" value="ALDOSE-1-EPIMERASE"/>
    <property type="match status" value="1"/>
</dbReference>
<dbReference type="InterPro" id="IPR011013">
    <property type="entry name" value="Gal_mutarotase_sf_dom"/>
</dbReference>
<accession>A0ABS1DLB5</accession>
<dbReference type="InterPro" id="IPR014718">
    <property type="entry name" value="GH-type_carb-bd"/>
</dbReference>
<evidence type="ECO:0000313" key="11">
    <source>
        <dbReference type="Proteomes" id="UP001296873"/>
    </source>
</evidence>
<evidence type="ECO:0000256" key="4">
    <source>
        <dbReference type="ARBA" id="ARBA00013185"/>
    </source>
</evidence>
<dbReference type="SUPFAM" id="SSF74650">
    <property type="entry name" value="Galactose mutarotase-like"/>
    <property type="match status" value="1"/>
</dbReference>
<evidence type="ECO:0000256" key="2">
    <source>
        <dbReference type="ARBA" id="ARBA00005028"/>
    </source>
</evidence>
<dbReference type="EC" id="5.1.3.3" evidence="4 8"/>
<dbReference type="PANTHER" id="PTHR10091:SF0">
    <property type="entry name" value="GALACTOSE MUTAROTASE"/>
    <property type="match status" value="1"/>
</dbReference>
<dbReference type="PROSITE" id="PS00545">
    <property type="entry name" value="ALDOSE_1_EPIMERASE"/>
    <property type="match status" value="1"/>
</dbReference>
<keyword evidence="9" id="KW-0732">Signal</keyword>
<dbReference type="InterPro" id="IPR018052">
    <property type="entry name" value="Ald1_epimerase_CS"/>
</dbReference>
<dbReference type="PIRSF" id="PIRSF005096">
    <property type="entry name" value="GALM"/>
    <property type="match status" value="1"/>
</dbReference>
<dbReference type="Proteomes" id="UP001296873">
    <property type="component" value="Unassembled WGS sequence"/>
</dbReference>
<gene>
    <name evidence="10" type="ORF">CKO28_22180</name>
</gene>